<feature type="non-terminal residue" evidence="1">
    <location>
        <position position="1"/>
    </location>
</feature>
<accession>N6U8N1</accession>
<evidence type="ECO:0000313" key="1">
    <source>
        <dbReference type="EMBL" id="ENN78025.1"/>
    </source>
</evidence>
<organism evidence="1">
    <name type="scientific">Dendroctonus ponderosae</name>
    <name type="common">Mountain pine beetle</name>
    <dbReference type="NCBI Taxonomy" id="77166"/>
    <lineage>
        <taxon>Eukaryota</taxon>
        <taxon>Metazoa</taxon>
        <taxon>Ecdysozoa</taxon>
        <taxon>Arthropoda</taxon>
        <taxon>Hexapoda</taxon>
        <taxon>Insecta</taxon>
        <taxon>Pterygota</taxon>
        <taxon>Neoptera</taxon>
        <taxon>Endopterygota</taxon>
        <taxon>Coleoptera</taxon>
        <taxon>Polyphaga</taxon>
        <taxon>Cucujiformia</taxon>
        <taxon>Curculionidae</taxon>
        <taxon>Scolytinae</taxon>
        <taxon>Dendroctonus</taxon>
    </lineage>
</organism>
<gene>
    <name evidence="1" type="ORF">YQE_05510</name>
</gene>
<name>N6U8N1_DENPD</name>
<reference evidence="1" key="1">
    <citation type="journal article" date="2013" name="Genome Biol.">
        <title>Draft genome of the mountain pine beetle, Dendroctonus ponderosae Hopkins, a major forest pest.</title>
        <authorList>
            <person name="Keeling C.I."/>
            <person name="Yuen M.M."/>
            <person name="Liao N.Y."/>
            <person name="Docking T.R."/>
            <person name="Chan S.K."/>
            <person name="Taylor G.A."/>
            <person name="Palmquist D.L."/>
            <person name="Jackman S.D."/>
            <person name="Nguyen A."/>
            <person name="Li M."/>
            <person name="Henderson H."/>
            <person name="Janes J.K."/>
            <person name="Zhao Y."/>
            <person name="Pandoh P."/>
            <person name="Moore R."/>
            <person name="Sperling F.A."/>
            <person name="Huber D.P."/>
            <person name="Birol I."/>
            <person name="Jones S.J."/>
            <person name="Bohlmann J."/>
        </authorList>
    </citation>
    <scope>NUCLEOTIDE SEQUENCE</scope>
</reference>
<protein>
    <submittedName>
        <fullName evidence="1">Uncharacterized protein</fullName>
    </submittedName>
</protein>
<proteinExistence type="predicted"/>
<dbReference type="HOGENOM" id="CLU_1604424_0_0_1"/>
<dbReference type="EMBL" id="KB740926">
    <property type="protein sequence ID" value="ENN78025.1"/>
    <property type="molecule type" value="Genomic_DNA"/>
</dbReference>
<dbReference type="AlphaFoldDB" id="N6U8N1"/>
<sequence>MGGALTMQQVTHGPATRSAAILGPKHENFLDKTGIFLTADTVDRRRLATRARAGVANKTPRRPGQPINTHIACDKLLCNSAPNSSDFPPQKPQNVLLPSCLLPACLLRPHLLPPRLLHAVLRPVRVRALLLPVPALLPLSPQVLTPEGHEGLRPDSLATKCHKNAK</sequence>